<organism evidence="3 4">
    <name type="scientific">Brassica napus</name>
    <name type="common">Rape</name>
    <dbReference type="NCBI Taxonomy" id="3708"/>
    <lineage>
        <taxon>Eukaryota</taxon>
        <taxon>Viridiplantae</taxon>
        <taxon>Streptophyta</taxon>
        <taxon>Embryophyta</taxon>
        <taxon>Tracheophyta</taxon>
        <taxon>Spermatophyta</taxon>
        <taxon>Magnoliopsida</taxon>
        <taxon>eudicotyledons</taxon>
        <taxon>Gunneridae</taxon>
        <taxon>Pentapetalae</taxon>
        <taxon>rosids</taxon>
        <taxon>malvids</taxon>
        <taxon>Brassicales</taxon>
        <taxon>Brassicaceae</taxon>
        <taxon>Brassiceae</taxon>
        <taxon>Brassica</taxon>
    </lineage>
</organism>
<proteinExistence type="predicted"/>
<evidence type="ECO:0000256" key="2">
    <source>
        <dbReference type="SAM" id="Phobius"/>
    </source>
</evidence>
<evidence type="ECO:0000313" key="3">
    <source>
        <dbReference type="EMBL" id="KAH0898453.1"/>
    </source>
</evidence>
<feature type="transmembrane region" description="Helical" evidence="2">
    <location>
        <begin position="61"/>
        <end position="82"/>
    </location>
</feature>
<feature type="compositionally biased region" description="Polar residues" evidence="1">
    <location>
        <begin position="14"/>
        <end position="25"/>
    </location>
</feature>
<keyword evidence="2" id="KW-0812">Transmembrane</keyword>
<feature type="region of interest" description="Disordered" evidence="1">
    <location>
        <begin position="98"/>
        <end position="121"/>
    </location>
</feature>
<feature type="region of interest" description="Disordered" evidence="1">
    <location>
        <begin position="1"/>
        <end position="41"/>
    </location>
</feature>
<comment type="caution">
    <text evidence="3">The sequence shown here is derived from an EMBL/GenBank/DDBJ whole genome shotgun (WGS) entry which is preliminary data.</text>
</comment>
<feature type="compositionally biased region" description="Polar residues" evidence="1">
    <location>
        <begin position="98"/>
        <end position="107"/>
    </location>
</feature>
<evidence type="ECO:0000256" key="1">
    <source>
        <dbReference type="SAM" id="MobiDB-lite"/>
    </source>
</evidence>
<keyword evidence="2" id="KW-1133">Transmembrane helix</keyword>
<dbReference type="EMBL" id="JAGKQM010000012">
    <property type="protein sequence ID" value="KAH0898453.1"/>
    <property type="molecule type" value="Genomic_DNA"/>
</dbReference>
<feature type="non-terminal residue" evidence="3">
    <location>
        <position position="1"/>
    </location>
</feature>
<name>A0ABQ8B193_BRANA</name>
<reference evidence="3 4" key="1">
    <citation type="submission" date="2021-05" db="EMBL/GenBank/DDBJ databases">
        <title>Genome Assembly of Synthetic Allotetraploid Brassica napus Reveals Homoeologous Exchanges between Subgenomes.</title>
        <authorList>
            <person name="Davis J.T."/>
        </authorList>
    </citation>
    <scope>NUCLEOTIDE SEQUENCE [LARGE SCALE GENOMIC DNA]</scope>
    <source>
        <strain evidence="4">cv. Da-Ae</strain>
        <tissue evidence="3">Seedling</tissue>
    </source>
</reference>
<accession>A0ABQ8B193</accession>
<evidence type="ECO:0000313" key="4">
    <source>
        <dbReference type="Proteomes" id="UP000824890"/>
    </source>
</evidence>
<dbReference type="Proteomes" id="UP000824890">
    <property type="component" value="Unassembled WGS sequence"/>
</dbReference>
<gene>
    <name evidence="3" type="ORF">HID58_048021</name>
</gene>
<feature type="non-terminal residue" evidence="3">
    <location>
        <position position="121"/>
    </location>
</feature>
<keyword evidence="2" id="KW-0472">Membrane</keyword>
<keyword evidence="4" id="KW-1185">Reference proteome</keyword>
<sequence>DCTFNIMGKPPTPSNVETGETSSGITHKRKRGRPPGSRTKSRVLAINEPPTFKPKYYDCKFVAVISVTLMVQNITPTSIFYIQKNARNMRKAILLSKRTSTTSQDAPTQPYGVRHIRNKKK</sequence>
<protein>
    <submittedName>
        <fullName evidence="3">Uncharacterized protein</fullName>
    </submittedName>
</protein>